<evidence type="ECO:0000313" key="1">
    <source>
        <dbReference type="EMBL" id="KAJ2755102.1"/>
    </source>
</evidence>
<dbReference type="Proteomes" id="UP001140011">
    <property type="component" value="Unassembled WGS sequence"/>
</dbReference>
<name>A0A9W8H2K4_9FUNG</name>
<gene>
    <name evidence="1" type="ORF">GGI19_001916</name>
</gene>
<dbReference type="AlphaFoldDB" id="A0A9W8H2K4"/>
<dbReference type="OrthoDB" id="5529877at2759"/>
<dbReference type="SUPFAM" id="SSF52047">
    <property type="entry name" value="RNI-like"/>
    <property type="match status" value="1"/>
</dbReference>
<dbReference type="EMBL" id="JANBUH010000078">
    <property type="protein sequence ID" value="KAJ2755102.1"/>
    <property type="molecule type" value="Genomic_DNA"/>
</dbReference>
<reference evidence="1" key="1">
    <citation type="submission" date="2022-07" db="EMBL/GenBank/DDBJ databases">
        <title>Phylogenomic reconstructions and comparative analyses of Kickxellomycotina fungi.</title>
        <authorList>
            <person name="Reynolds N.K."/>
            <person name="Stajich J.E."/>
            <person name="Barry K."/>
            <person name="Grigoriev I.V."/>
            <person name="Crous P."/>
            <person name="Smith M.E."/>
        </authorList>
    </citation>
    <scope>NUCLEOTIDE SEQUENCE</scope>
    <source>
        <strain evidence="1">BCRC 34297</strain>
    </source>
</reference>
<keyword evidence="2" id="KW-1185">Reference proteome</keyword>
<organism evidence="1 2">
    <name type="scientific">Coemansia pectinata</name>
    <dbReference type="NCBI Taxonomy" id="1052879"/>
    <lineage>
        <taxon>Eukaryota</taxon>
        <taxon>Fungi</taxon>
        <taxon>Fungi incertae sedis</taxon>
        <taxon>Zoopagomycota</taxon>
        <taxon>Kickxellomycotina</taxon>
        <taxon>Kickxellomycetes</taxon>
        <taxon>Kickxellales</taxon>
        <taxon>Kickxellaceae</taxon>
        <taxon>Coemansia</taxon>
    </lineage>
</organism>
<sequence>MWTIFNGKLLESLSRAPYSGRLFPRVRLIEVWFNSETPRKSFSVRPSTIRANINYNIKDNCEETLRLARQNAPTLQFLVIYFSSVKDISSLIQDPGGSYVEYPCLRTLELRNDTELDTLYSEDVMFSWTELNISRFPVFVGAILFPRLRRLRVKMDYQFGDDTLFRGNAATLQYVDFQLFPAFIDSVSKLKVFTPDRHPKLHYVRTYQMVNYRIPNFATAEEYVRFALSVGPHAQVRKIDDLPYDADFQLFPPLFEGFTDIRILSLSNTCLEFWDVVYLIESLPNLSYLYTNSPRFGRMPRGVTVRKLPAYVISKYAPMSERFRCWHFVYGYDSRPNEMARCVLLLALVCPNFDYIKPFYYRYPWLMSHMKRVAGLQ</sequence>
<proteinExistence type="predicted"/>
<comment type="caution">
    <text evidence="1">The sequence shown here is derived from an EMBL/GenBank/DDBJ whole genome shotgun (WGS) entry which is preliminary data.</text>
</comment>
<evidence type="ECO:0000313" key="2">
    <source>
        <dbReference type="Proteomes" id="UP001140011"/>
    </source>
</evidence>
<accession>A0A9W8H2K4</accession>
<protein>
    <submittedName>
        <fullName evidence="1">Uncharacterized protein</fullName>
    </submittedName>
</protein>